<evidence type="ECO:0000256" key="16">
    <source>
        <dbReference type="SAM" id="Phobius"/>
    </source>
</evidence>
<dbReference type="FunFam" id="1.10.510.10:FF:000084">
    <property type="entry name" value="Wall-associated receptor kinase 2"/>
    <property type="match status" value="1"/>
</dbReference>
<keyword evidence="7" id="KW-0547">Nucleotide-binding</keyword>
<evidence type="ECO:0000313" key="20">
    <source>
        <dbReference type="RefSeq" id="XP_031378145.1"/>
    </source>
</evidence>
<dbReference type="GO" id="GO:0005886">
    <property type="term" value="C:plasma membrane"/>
    <property type="evidence" value="ECO:0007669"/>
    <property type="project" value="TreeGrafter"/>
</dbReference>
<reference evidence="19" key="1">
    <citation type="journal article" date="2020" name="Plant Biotechnol. J.">
        <title>The pomegranate (Punica granatum L.) draft genome dissects genetic divergence between soft- and hard-seeded cultivars.</title>
        <authorList>
            <person name="Luo X."/>
            <person name="Li H."/>
            <person name="Wu Z."/>
            <person name="Yao W."/>
            <person name="Zhao P."/>
            <person name="Cao D."/>
            <person name="Yu H."/>
            <person name="Li K."/>
            <person name="Poudel K."/>
            <person name="Zhao D."/>
            <person name="Zhang F."/>
            <person name="Xia X."/>
            <person name="Chen L."/>
            <person name="Wang Q."/>
            <person name="Jing D."/>
            <person name="Cao S."/>
        </authorList>
    </citation>
    <scope>NUCLEOTIDE SEQUENCE [LARGE SCALE GENOMIC DNA]</scope>
    <source>
        <strain evidence="19">cv. Tunisia</strain>
    </source>
</reference>
<evidence type="ECO:0000256" key="10">
    <source>
        <dbReference type="ARBA" id="ARBA00022989"/>
    </source>
</evidence>
<evidence type="ECO:0000256" key="8">
    <source>
        <dbReference type="ARBA" id="ARBA00022777"/>
    </source>
</evidence>
<evidence type="ECO:0000256" key="15">
    <source>
        <dbReference type="ARBA" id="ARBA00047951"/>
    </source>
</evidence>
<keyword evidence="10 16" id="KW-1133">Transmembrane helix</keyword>
<feature type="chain" id="PRO_5028055965" evidence="17">
    <location>
        <begin position="31"/>
        <end position="729"/>
    </location>
</feature>
<name>A0A6P8C5Z6_PUNGR</name>
<evidence type="ECO:0000256" key="13">
    <source>
        <dbReference type="ARBA" id="ARBA00023180"/>
    </source>
</evidence>
<comment type="catalytic activity">
    <reaction evidence="14">
        <text>L-seryl-[protein] + ATP = O-phospho-L-seryl-[protein] + ADP + H(+)</text>
        <dbReference type="Rhea" id="RHEA:17989"/>
        <dbReference type="Rhea" id="RHEA-COMP:9863"/>
        <dbReference type="Rhea" id="RHEA-COMP:11604"/>
        <dbReference type="ChEBI" id="CHEBI:15378"/>
        <dbReference type="ChEBI" id="CHEBI:29999"/>
        <dbReference type="ChEBI" id="CHEBI:30616"/>
        <dbReference type="ChEBI" id="CHEBI:83421"/>
        <dbReference type="ChEBI" id="CHEBI:456216"/>
    </reaction>
</comment>
<evidence type="ECO:0000256" key="3">
    <source>
        <dbReference type="ARBA" id="ARBA00022553"/>
    </source>
</evidence>
<dbReference type="PROSITE" id="PS50011">
    <property type="entry name" value="PROTEIN_KINASE_DOM"/>
    <property type="match status" value="1"/>
</dbReference>
<feature type="signal peptide" evidence="17">
    <location>
        <begin position="1"/>
        <end position="30"/>
    </location>
</feature>
<evidence type="ECO:0000259" key="18">
    <source>
        <dbReference type="PROSITE" id="PS50011"/>
    </source>
</evidence>
<dbReference type="SMART" id="SM00220">
    <property type="entry name" value="S_TKc"/>
    <property type="match status" value="1"/>
</dbReference>
<feature type="domain" description="Protein kinase" evidence="18">
    <location>
        <begin position="397"/>
        <end position="678"/>
    </location>
</feature>
<protein>
    <submittedName>
        <fullName evidence="20">Wall-associated receptor kinase-like 1</fullName>
    </submittedName>
</protein>
<evidence type="ECO:0000256" key="17">
    <source>
        <dbReference type="SAM" id="SignalP"/>
    </source>
</evidence>
<dbReference type="FunFam" id="3.30.200.20:FF:000043">
    <property type="entry name" value="Wall-associated receptor kinase 2"/>
    <property type="match status" value="1"/>
</dbReference>
<evidence type="ECO:0000256" key="12">
    <source>
        <dbReference type="ARBA" id="ARBA00023157"/>
    </source>
</evidence>
<dbReference type="Proteomes" id="UP000515151">
    <property type="component" value="Chromosome 2"/>
</dbReference>
<evidence type="ECO:0000256" key="5">
    <source>
        <dbReference type="ARBA" id="ARBA00022692"/>
    </source>
</evidence>
<evidence type="ECO:0000256" key="11">
    <source>
        <dbReference type="ARBA" id="ARBA00023136"/>
    </source>
</evidence>
<keyword evidence="11 16" id="KW-0472">Membrane</keyword>
<keyword evidence="4" id="KW-0808">Transferase</keyword>
<dbReference type="GO" id="GO:0005524">
    <property type="term" value="F:ATP binding"/>
    <property type="evidence" value="ECO:0007669"/>
    <property type="project" value="UniProtKB-KW"/>
</dbReference>
<dbReference type="GO" id="GO:0004674">
    <property type="term" value="F:protein serine/threonine kinase activity"/>
    <property type="evidence" value="ECO:0007669"/>
    <property type="project" value="UniProtKB-KW"/>
</dbReference>
<dbReference type="GO" id="GO:0007166">
    <property type="term" value="P:cell surface receptor signaling pathway"/>
    <property type="evidence" value="ECO:0007669"/>
    <property type="project" value="InterPro"/>
</dbReference>
<dbReference type="Gene3D" id="3.30.200.20">
    <property type="entry name" value="Phosphorylase Kinase, domain 1"/>
    <property type="match status" value="1"/>
</dbReference>
<keyword evidence="9" id="KW-0067">ATP-binding</keyword>
<dbReference type="InterPro" id="IPR045274">
    <property type="entry name" value="WAK-like"/>
</dbReference>
<sequence>MNQVAGAEMIPKLMFQILLLLGSIKAQGQAATDQLAKPGCQQKCGNVTIPFPFGIGPAGCFLDDWYEVACPNGTNTPRLKKLNLQVLNITLPDFYGPGGDAMITVSFPVIYSRDYSKNQTHESVMLEGSSFMIAQDRNIFAAVGCSDVALIENTKSAVVGCKLSECSSRTNGTSISPNSDCSGLGCCQTTTMFGLQSFNVSFQKDEAASGAVEGCSYAALVNRSEFSPSRMHALEQEGYVPAVLQWGVANTTHFGINLLGHTSRENHYSCSNISMSDNDPIMPFMQCSCDYGYAGNAYLDNGCQGSRHRIDLRYITAFIYIALLIGIVGIAACLVSSGWLCSSMKRRRKVKERENFFRKRLRNGGPVLKQQLSSPSENIERSKLFKSVELAKATNQFNEDRVLGRGGQGTVYKGMLANGKIVAVKKSKVIDDHYIEQFINEVIILSQINHRNVIKLLGCCLDTEAPLLVYEFVPNGTLYDYLHDPNAEFPISWGVRFQIASEVAGALFYLHSAATVPIYHRDVKTRNILLDEKYQAKLADFGTSISVGLDQTHVSTLVRGTFGYLDPEYFESSQYTDKSDVYSFGVVLVELLTGQKPISSLRALEGRSLATNFILSMQHGNLSDILDEQVLEQAPKEEVEAVADLARRCLNSSGNQRPTMKEVAVQLEGIRKVSHPLKIKQTENAMEFVLSDRATERSDGLFTSSCFELIATDTSMTSDVHPLRYGETW</sequence>
<reference evidence="20" key="2">
    <citation type="submission" date="2025-08" db="UniProtKB">
        <authorList>
            <consortium name="RefSeq"/>
        </authorList>
    </citation>
    <scope>IDENTIFICATION</scope>
    <source>
        <tissue evidence="20">Leaf</tissue>
    </source>
</reference>
<dbReference type="InterPro" id="IPR000719">
    <property type="entry name" value="Prot_kinase_dom"/>
</dbReference>
<keyword evidence="3" id="KW-0597">Phosphoprotein</keyword>
<dbReference type="PANTHER" id="PTHR27005">
    <property type="entry name" value="WALL-ASSOCIATED RECEPTOR KINASE-LIKE 21"/>
    <property type="match status" value="1"/>
</dbReference>
<dbReference type="OrthoDB" id="4062651at2759"/>
<dbReference type="InterPro" id="IPR011009">
    <property type="entry name" value="Kinase-like_dom_sf"/>
</dbReference>
<dbReference type="GO" id="GO:0030247">
    <property type="term" value="F:polysaccharide binding"/>
    <property type="evidence" value="ECO:0007669"/>
    <property type="project" value="InterPro"/>
</dbReference>
<dbReference type="Gene3D" id="1.10.510.10">
    <property type="entry name" value="Transferase(Phosphotransferase) domain 1"/>
    <property type="match status" value="1"/>
</dbReference>
<dbReference type="PANTHER" id="PTHR27005:SF515">
    <property type="entry name" value="WALL-ASSOCIATED RECEPTOR KINASE-LIKE 10-RELATED"/>
    <property type="match status" value="1"/>
</dbReference>
<accession>A0A6P8C5Z6</accession>
<evidence type="ECO:0000256" key="7">
    <source>
        <dbReference type="ARBA" id="ARBA00022741"/>
    </source>
</evidence>
<evidence type="ECO:0000256" key="14">
    <source>
        <dbReference type="ARBA" id="ARBA00047558"/>
    </source>
</evidence>
<dbReference type="Pfam" id="PF13947">
    <property type="entry name" value="GUB_WAK_bind"/>
    <property type="match status" value="1"/>
</dbReference>
<feature type="transmembrane region" description="Helical" evidence="16">
    <location>
        <begin position="317"/>
        <end position="341"/>
    </location>
</feature>
<comment type="catalytic activity">
    <reaction evidence="15">
        <text>L-threonyl-[protein] + ATP = O-phospho-L-threonyl-[protein] + ADP + H(+)</text>
        <dbReference type="Rhea" id="RHEA:46608"/>
        <dbReference type="Rhea" id="RHEA-COMP:11060"/>
        <dbReference type="Rhea" id="RHEA-COMP:11605"/>
        <dbReference type="ChEBI" id="CHEBI:15378"/>
        <dbReference type="ChEBI" id="CHEBI:30013"/>
        <dbReference type="ChEBI" id="CHEBI:30616"/>
        <dbReference type="ChEBI" id="CHEBI:61977"/>
        <dbReference type="ChEBI" id="CHEBI:456216"/>
    </reaction>
</comment>
<evidence type="ECO:0000256" key="1">
    <source>
        <dbReference type="ARBA" id="ARBA00004479"/>
    </source>
</evidence>
<keyword evidence="8" id="KW-0418">Kinase</keyword>
<evidence type="ECO:0000256" key="6">
    <source>
        <dbReference type="ARBA" id="ARBA00022729"/>
    </source>
</evidence>
<keyword evidence="12" id="KW-1015">Disulfide bond</keyword>
<dbReference type="CDD" id="cd14066">
    <property type="entry name" value="STKc_IRAK"/>
    <property type="match status" value="1"/>
</dbReference>
<dbReference type="RefSeq" id="XP_031378145.1">
    <property type="nucleotide sequence ID" value="XM_031522285.1"/>
</dbReference>
<keyword evidence="2" id="KW-0723">Serine/threonine-protein kinase</keyword>
<dbReference type="SUPFAM" id="SSF56112">
    <property type="entry name" value="Protein kinase-like (PK-like)"/>
    <property type="match status" value="1"/>
</dbReference>
<dbReference type="InterPro" id="IPR025287">
    <property type="entry name" value="WAK_GUB"/>
</dbReference>
<dbReference type="InterPro" id="IPR008271">
    <property type="entry name" value="Ser/Thr_kinase_AS"/>
</dbReference>
<dbReference type="GeneID" id="116193542"/>
<evidence type="ECO:0000256" key="4">
    <source>
        <dbReference type="ARBA" id="ARBA00022679"/>
    </source>
</evidence>
<dbReference type="Pfam" id="PF07714">
    <property type="entry name" value="PK_Tyr_Ser-Thr"/>
    <property type="match status" value="1"/>
</dbReference>
<organism evidence="19 20">
    <name type="scientific">Punica granatum</name>
    <name type="common">Pomegranate</name>
    <dbReference type="NCBI Taxonomy" id="22663"/>
    <lineage>
        <taxon>Eukaryota</taxon>
        <taxon>Viridiplantae</taxon>
        <taxon>Streptophyta</taxon>
        <taxon>Embryophyta</taxon>
        <taxon>Tracheophyta</taxon>
        <taxon>Spermatophyta</taxon>
        <taxon>Magnoliopsida</taxon>
        <taxon>eudicotyledons</taxon>
        <taxon>Gunneridae</taxon>
        <taxon>Pentapetalae</taxon>
        <taxon>rosids</taxon>
        <taxon>malvids</taxon>
        <taxon>Myrtales</taxon>
        <taxon>Lythraceae</taxon>
        <taxon>Punica</taxon>
    </lineage>
</organism>
<evidence type="ECO:0000256" key="2">
    <source>
        <dbReference type="ARBA" id="ARBA00022527"/>
    </source>
</evidence>
<dbReference type="PROSITE" id="PS00108">
    <property type="entry name" value="PROTEIN_KINASE_ST"/>
    <property type="match status" value="1"/>
</dbReference>
<comment type="subcellular location">
    <subcellularLocation>
        <location evidence="1">Membrane</location>
        <topology evidence="1">Single-pass type I membrane protein</topology>
    </subcellularLocation>
</comment>
<evidence type="ECO:0000256" key="9">
    <source>
        <dbReference type="ARBA" id="ARBA00022840"/>
    </source>
</evidence>
<dbReference type="InterPro" id="IPR001245">
    <property type="entry name" value="Ser-Thr/Tyr_kinase_cat_dom"/>
</dbReference>
<keyword evidence="5 16" id="KW-0812">Transmembrane</keyword>
<proteinExistence type="predicted"/>
<evidence type="ECO:0000313" key="19">
    <source>
        <dbReference type="Proteomes" id="UP000515151"/>
    </source>
</evidence>
<gene>
    <name evidence="20" type="primary">LOC116193542</name>
</gene>
<keyword evidence="19" id="KW-1185">Reference proteome</keyword>
<keyword evidence="6 17" id="KW-0732">Signal</keyword>
<keyword evidence="13" id="KW-0325">Glycoprotein</keyword>
<dbReference type="AlphaFoldDB" id="A0A6P8C5Z6"/>